<dbReference type="Proteomes" id="UP001176941">
    <property type="component" value="Chromosome 26"/>
</dbReference>
<organism evidence="1 2">
    <name type="scientific">Rangifer tarandus platyrhynchus</name>
    <name type="common">Svalbard reindeer</name>
    <dbReference type="NCBI Taxonomy" id="3082113"/>
    <lineage>
        <taxon>Eukaryota</taxon>
        <taxon>Metazoa</taxon>
        <taxon>Chordata</taxon>
        <taxon>Craniata</taxon>
        <taxon>Vertebrata</taxon>
        <taxon>Euteleostomi</taxon>
        <taxon>Mammalia</taxon>
        <taxon>Eutheria</taxon>
        <taxon>Laurasiatheria</taxon>
        <taxon>Artiodactyla</taxon>
        <taxon>Ruminantia</taxon>
        <taxon>Pecora</taxon>
        <taxon>Cervidae</taxon>
        <taxon>Odocoileinae</taxon>
        <taxon>Rangifer</taxon>
    </lineage>
</organism>
<sequence length="107" mass="11397">MAQRGPSGASEAEMQQNLCSIKPVAGVPEGPTLLLNAGSVSIRGLAISYLASSGLAHTSCFTGPFQQLGFSNWPHFQLFLMPLMSYKNPFLCEISSPITPTVVDLLL</sequence>
<dbReference type="EMBL" id="OX459962">
    <property type="protein sequence ID" value="CAI9166956.1"/>
    <property type="molecule type" value="Genomic_DNA"/>
</dbReference>
<evidence type="ECO:0000313" key="2">
    <source>
        <dbReference type="Proteomes" id="UP001176941"/>
    </source>
</evidence>
<evidence type="ECO:0000313" key="1">
    <source>
        <dbReference type="EMBL" id="CAI9166956.1"/>
    </source>
</evidence>
<keyword evidence="2" id="KW-1185">Reference proteome</keyword>
<reference evidence="1" key="1">
    <citation type="submission" date="2023-04" db="EMBL/GenBank/DDBJ databases">
        <authorList>
            <consortium name="ELIXIR-Norway"/>
        </authorList>
    </citation>
    <scope>NUCLEOTIDE SEQUENCE [LARGE SCALE GENOMIC DNA]</scope>
</reference>
<proteinExistence type="predicted"/>
<gene>
    <name evidence="1" type="ORF">MRATA1EN1_LOCUS15918</name>
</gene>
<protein>
    <submittedName>
        <fullName evidence="1">Uncharacterized protein</fullName>
    </submittedName>
</protein>
<name>A0ABN8Z200_RANTA</name>
<accession>A0ABN8Z200</accession>